<dbReference type="RefSeq" id="WP_262429930.1">
    <property type="nucleotide sequence ID" value="NZ_JACRTG010000020.1"/>
</dbReference>
<feature type="transmembrane region" description="Helical" evidence="8">
    <location>
        <begin position="198"/>
        <end position="221"/>
    </location>
</feature>
<organism evidence="9 10">
    <name type="scientific">Paratissierella segnis</name>
    <dbReference type="NCBI Taxonomy" id="2763679"/>
    <lineage>
        <taxon>Bacteria</taxon>
        <taxon>Bacillati</taxon>
        <taxon>Bacillota</taxon>
        <taxon>Tissierellia</taxon>
        <taxon>Tissierellales</taxon>
        <taxon>Tissierellaceae</taxon>
        <taxon>Paratissierella</taxon>
    </lineage>
</organism>
<feature type="transmembrane region" description="Helical" evidence="8">
    <location>
        <begin position="73"/>
        <end position="93"/>
    </location>
</feature>
<feature type="transmembrane region" description="Helical" evidence="8">
    <location>
        <begin position="12"/>
        <end position="30"/>
    </location>
</feature>
<feature type="transmembrane region" description="Helical" evidence="8">
    <location>
        <begin position="50"/>
        <end position="67"/>
    </location>
</feature>
<comment type="similarity">
    <text evidence="2">Belongs to the autoinducer-2 exporter (AI-2E) (TC 2.A.86) family.</text>
</comment>
<evidence type="ECO:0000313" key="9">
    <source>
        <dbReference type="EMBL" id="MBC8588474.1"/>
    </source>
</evidence>
<evidence type="ECO:0000256" key="2">
    <source>
        <dbReference type="ARBA" id="ARBA00009773"/>
    </source>
</evidence>
<keyword evidence="4" id="KW-1003">Cell membrane</keyword>
<evidence type="ECO:0000313" key="10">
    <source>
        <dbReference type="Proteomes" id="UP000601171"/>
    </source>
</evidence>
<dbReference type="InterPro" id="IPR002549">
    <property type="entry name" value="AI-2E-like"/>
</dbReference>
<protein>
    <submittedName>
        <fullName evidence="9">AI-2E family transporter</fullName>
    </submittedName>
</protein>
<evidence type="ECO:0000256" key="5">
    <source>
        <dbReference type="ARBA" id="ARBA00022692"/>
    </source>
</evidence>
<keyword evidence="3" id="KW-0813">Transport</keyword>
<evidence type="ECO:0000256" key="4">
    <source>
        <dbReference type="ARBA" id="ARBA00022475"/>
    </source>
</evidence>
<evidence type="ECO:0000256" key="7">
    <source>
        <dbReference type="ARBA" id="ARBA00023136"/>
    </source>
</evidence>
<dbReference type="EMBL" id="JACRTG010000020">
    <property type="protein sequence ID" value="MBC8588474.1"/>
    <property type="molecule type" value="Genomic_DNA"/>
</dbReference>
<keyword evidence="7 8" id="KW-0472">Membrane</keyword>
<comment type="subcellular location">
    <subcellularLocation>
        <location evidence="1">Cell membrane</location>
        <topology evidence="1">Multi-pass membrane protein</topology>
    </subcellularLocation>
</comment>
<dbReference type="GO" id="GO:0055085">
    <property type="term" value="P:transmembrane transport"/>
    <property type="evidence" value="ECO:0007669"/>
    <property type="project" value="TreeGrafter"/>
</dbReference>
<keyword evidence="5 8" id="KW-0812">Transmembrane</keyword>
<name>A0A926EY85_9FIRM</name>
<keyword evidence="6 8" id="KW-1133">Transmembrane helix</keyword>
<feature type="transmembrane region" description="Helical" evidence="8">
    <location>
        <begin position="320"/>
        <end position="339"/>
    </location>
</feature>
<dbReference type="Proteomes" id="UP000601171">
    <property type="component" value="Unassembled WGS sequence"/>
</dbReference>
<evidence type="ECO:0000256" key="8">
    <source>
        <dbReference type="SAM" id="Phobius"/>
    </source>
</evidence>
<accession>A0A926EY85</accession>
<keyword evidence="10" id="KW-1185">Reference proteome</keyword>
<sequence>MSINPPPDLFVKAVWLLSTILLSLVIYYLINIGNNFVPEKKKIKFNNTRVLPIFFVALILYVIYALFKKYQVLSDTVTTIIISIMLAFIFDPIVNYFESKGMKRIFAVIAIYFIILGIIFILAFLVIPRSGREIKRLMTYLPTVITNLTNYIDTLYAKYLTTFGGLPSIFQGFEGIIQDNLVKLQEVVMNGMDMFFDWIVNSFSKIINIVLTPILTFYFLIDKDEFIRKIKSLIPKKYKRDVLTIAREVNVSVTQFIRGRLIMAIYVGVATTVLLMILGIDFAVVIGFVTMIADIIPYIGPFLGFIPAFLLAIMTSPIKALWLTVFFIIIQWVENNILAPKILGETTGMHPLTILISIIAGGAIFGVLGMVISVPLVALSKILFSFFKEKYDNKKGFI</sequence>
<feature type="transmembrane region" description="Helical" evidence="8">
    <location>
        <begin position="295"/>
        <end position="313"/>
    </location>
</feature>
<dbReference type="PANTHER" id="PTHR21716">
    <property type="entry name" value="TRANSMEMBRANE PROTEIN"/>
    <property type="match status" value="1"/>
</dbReference>
<reference evidence="9" key="1">
    <citation type="submission" date="2020-08" db="EMBL/GenBank/DDBJ databases">
        <title>Genome public.</title>
        <authorList>
            <person name="Liu C."/>
            <person name="Sun Q."/>
        </authorList>
    </citation>
    <scope>NUCLEOTIDE SEQUENCE</scope>
    <source>
        <strain evidence="9">BX21</strain>
    </source>
</reference>
<evidence type="ECO:0000256" key="3">
    <source>
        <dbReference type="ARBA" id="ARBA00022448"/>
    </source>
</evidence>
<feature type="transmembrane region" description="Helical" evidence="8">
    <location>
        <begin position="105"/>
        <end position="127"/>
    </location>
</feature>
<gene>
    <name evidence="9" type="ORF">H8707_09495</name>
</gene>
<evidence type="ECO:0000256" key="1">
    <source>
        <dbReference type="ARBA" id="ARBA00004651"/>
    </source>
</evidence>
<feature type="transmembrane region" description="Helical" evidence="8">
    <location>
        <begin position="264"/>
        <end position="289"/>
    </location>
</feature>
<comment type="caution">
    <text evidence="9">The sequence shown here is derived from an EMBL/GenBank/DDBJ whole genome shotgun (WGS) entry which is preliminary data.</text>
</comment>
<proteinExistence type="inferred from homology"/>
<dbReference type="GO" id="GO:0005886">
    <property type="term" value="C:plasma membrane"/>
    <property type="evidence" value="ECO:0007669"/>
    <property type="project" value="UniProtKB-SubCell"/>
</dbReference>
<evidence type="ECO:0000256" key="6">
    <source>
        <dbReference type="ARBA" id="ARBA00022989"/>
    </source>
</evidence>
<dbReference type="Pfam" id="PF01594">
    <property type="entry name" value="AI-2E_transport"/>
    <property type="match status" value="1"/>
</dbReference>
<feature type="transmembrane region" description="Helical" evidence="8">
    <location>
        <begin position="351"/>
        <end position="384"/>
    </location>
</feature>
<dbReference type="AlphaFoldDB" id="A0A926EY85"/>
<dbReference type="PANTHER" id="PTHR21716:SF53">
    <property type="entry name" value="PERMEASE PERM-RELATED"/>
    <property type="match status" value="1"/>
</dbReference>